<keyword evidence="3" id="KW-0119">Carbohydrate metabolism</keyword>
<dbReference type="Pfam" id="PF00553">
    <property type="entry name" value="CBM_2"/>
    <property type="match status" value="1"/>
</dbReference>
<evidence type="ECO:0000256" key="3">
    <source>
        <dbReference type="ARBA" id="ARBA00023326"/>
    </source>
</evidence>
<dbReference type="InterPro" id="IPR011041">
    <property type="entry name" value="Quinoprot_gluc/sorb_DH_b-prop"/>
</dbReference>
<comment type="caution">
    <text evidence="6">The sequence shown here is derived from an EMBL/GenBank/DDBJ whole genome shotgun (WGS) entry which is preliminary data.</text>
</comment>
<dbReference type="PANTHER" id="PTHR19328:SF75">
    <property type="entry name" value="ALDOSE SUGAR DEHYDROGENASE YLII"/>
    <property type="match status" value="1"/>
</dbReference>
<sequence length="513" mass="53908">MLRRARTILLSVGVALVVAGQPAWSLPAEAPAPARAAAVPVERLEVTTTQVASGLRRPVALAVPDDGTGRLLIAEKAGTVRTYHPDSGLAAQPLLDISDRVDTSGNERGLLGIATSPGFAADHRLYAAYTSLPDGAVTLSRFTLGAGDPAGSEEVLLSQPHSEYDNHNGGHVSFGPDGHLYLAIGDGGHTADPFDSGQDLGTLLGKILRLDVSRRCGDLAYCVPEDNPFTGTPGARGEIWSYGLRNPWKYTFDPADGSQWIADVGQGSFEEVNHVPAGTGGHNFGWSCREGPAPFDEAQCRPGAEYVDPVFSYPSTEGCAVIGGQVYRGDRYAELAGGTYLAADFCTATVWGVRPSGDGTYDSAPIGTFPIQVTAFAADDSGELYVVNDLPGQLHRVGFQEARPAARCTVRYQVDSDWGTGFTASVTVTNIGDTPLEGWELGWDFPAGQRVADAWNAGVTQQDTTVSARGAAWNRDLAAGGTVSFGFRATRGETNAAPDEFVLNGGTCDRAGG</sequence>
<feature type="chain" id="PRO_5038905764" evidence="4">
    <location>
        <begin position="31"/>
        <end position="513"/>
    </location>
</feature>
<organism evidence="6 7">
    <name type="scientific">Prauserella shujinwangii</name>
    <dbReference type="NCBI Taxonomy" id="1453103"/>
    <lineage>
        <taxon>Bacteria</taxon>
        <taxon>Bacillati</taxon>
        <taxon>Actinomycetota</taxon>
        <taxon>Actinomycetes</taxon>
        <taxon>Pseudonocardiales</taxon>
        <taxon>Pseudonocardiaceae</taxon>
        <taxon>Prauserella</taxon>
    </lineage>
</organism>
<dbReference type="SUPFAM" id="SSF49384">
    <property type="entry name" value="Carbohydrate-binding domain"/>
    <property type="match status" value="1"/>
</dbReference>
<dbReference type="Pfam" id="PF07995">
    <property type="entry name" value="GSDH"/>
    <property type="match status" value="1"/>
</dbReference>
<dbReference type="InterPro" id="IPR012291">
    <property type="entry name" value="CBM2_carb-bd_dom_sf"/>
</dbReference>
<dbReference type="GO" id="GO:0004553">
    <property type="term" value="F:hydrolase activity, hydrolyzing O-glycosyl compounds"/>
    <property type="evidence" value="ECO:0007669"/>
    <property type="project" value="InterPro"/>
</dbReference>
<dbReference type="Gene3D" id="2.120.10.30">
    <property type="entry name" value="TolB, C-terminal domain"/>
    <property type="match status" value="1"/>
</dbReference>
<name>A0A2T0M2E1_9PSEU</name>
<dbReference type="Gene3D" id="2.60.40.290">
    <property type="match status" value="1"/>
</dbReference>
<evidence type="ECO:0000313" key="7">
    <source>
        <dbReference type="Proteomes" id="UP000238362"/>
    </source>
</evidence>
<dbReference type="RefSeq" id="WP_106176465.1">
    <property type="nucleotide sequence ID" value="NZ_PVNH01000001.1"/>
</dbReference>
<dbReference type="InterPro" id="IPR008965">
    <property type="entry name" value="CBM2/CBM3_carb-bd_dom_sf"/>
</dbReference>
<keyword evidence="2" id="KW-0326">Glycosidase</keyword>
<gene>
    <name evidence="6" type="ORF">B0I33_10172</name>
</gene>
<dbReference type="PROSITE" id="PS00561">
    <property type="entry name" value="CBM2_A"/>
    <property type="match status" value="1"/>
</dbReference>
<reference evidence="6 7" key="1">
    <citation type="submission" date="2018-03" db="EMBL/GenBank/DDBJ databases">
        <title>Genomic Encyclopedia of Type Strains, Phase III (KMG-III): the genomes of soil and plant-associated and newly described type strains.</title>
        <authorList>
            <person name="Whitman W."/>
        </authorList>
    </citation>
    <scope>NUCLEOTIDE SEQUENCE [LARGE SCALE GENOMIC DNA]</scope>
    <source>
        <strain evidence="6 7">CGMCC 4.7125</strain>
    </source>
</reference>
<dbReference type="InterPro" id="IPR018366">
    <property type="entry name" value="CBM2_CS"/>
</dbReference>
<dbReference type="InterPro" id="IPR011042">
    <property type="entry name" value="6-blade_b-propeller_TolB-like"/>
</dbReference>
<evidence type="ECO:0000256" key="2">
    <source>
        <dbReference type="ARBA" id="ARBA00023295"/>
    </source>
</evidence>
<keyword evidence="7" id="KW-1185">Reference proteome</keyword>
<keyword evidence="3" id="KW-0624">Polysaccharide degradation</keyword>
<dbReference type="Proteomes" id="UP000238362">
    <property type="component" value="Unassembled WGS sequence"/>
</dbReference>
<keyword evidence="1" id="KW-0378">Hydrolase</keyword>
<keyword evidence="4" id="KW-0732">Signal</keyword>
<dbReference type="OrthoDB" id="9770043at2"/>
<feature type="signal peptide" evidence="4">
    <location>
        <begin position="1"/>
        <end position="30"/>
    </location>
</feature>
<dbReference type="InterPro" id="IPR001919">
    <property type="entry name" value="CBD2"/>
</dbReference>
<proteinExistence type="predicted"/>
<evidence type="ECO:0000259" key="5">
    <source>
        <dbReference type="PROSITE" id="PS51173"/>
    </source>
</evidence>
<dbReference type="InterPro" id="IPR012938">
    <property type="entry name" value="Glc/Sorbosone_DH"/>
</dbReference>
<protein>
    <submittedName>
        <fullName evidence="6">Glucose/arabinose dehydrogenase</fullName>
    </submittedName>
</protein>
<dbReference type="GO" id="GO:0000272">
    <property type="term" value="P:polysaccharide catabolic process"/>
    <property type="evidence" value="ECO:0007669"/>
    <property type="project" value="UniProtKB-KW"/>
</dbReference>
<dbReference type="GO" id="GO:0030247">
    <property type="term" value="F:polysaccharide binding"/>
    <property type="evidence" value="ECO:0007669"/>
    <property type="project" value="UniProtKB-UniRule"/>
</dbReference>
<dbReference type="EMBL" id="PVNH01000001">
    <property type="protein sequence ID" value="PRX50921.1"/>
    <property type="molecule type" value="Genomic_DNA"/>
</dbReference>
<evidence type="ECO:0000256" key="4">
    <source>
        <dbReference type="SAM" id="SignalP"/>
    </source>
</evidence>
<dbReference type="SUPFAM" id="SSF50952">
    <property type="entry name" value="Soluble quinoprotein glucose dehydrogenase"/>
    <property type="match status" value="1"/>
</dbReference>
<dbReference type="PROSITE" id="PS51173">
    <property type="entry name" value="CBM2"/>
    <property type="match status" value="1"/>
</dbReference>
<dbReference type="AlphaFoldDB" id="A0A2T0M2E1"/>
<evidence type="ECO:0000313" key="6">
    <source>
        <dbReference type="EMBL" id="PRX50921.1"/>
    </source>
</evidence>
<feature type="domain" description="CBM2" evidence="5">
    <location>
        <begin position="401"/>
        <end position="511"/>
    </location>
</feature>
<dbReference type="PANTHER" id="PTHR19328">
    <property type="entry name" value="HEDGEHOG-INTERACTING PROTEIN"/>
    <property type="match status" value="1"/>
</dbReference>
<dbReference type="SMART" id="SM00637">
    <property type="entry name" value="CBD_II"/>
    <property type="match status" value="1"/>
</dbReference>
<accession>A0A2T0M2E1</accession>
<evidence type="ECO:0000256" key="1">
    <source>
        <dbReference type="ARBA" id="ARBA00022801"/>
    </source>
</evidence>